<sequence>MTSIRLVYRANVRTFLETAAAINPQLLGFHLANRRRANI</sequence>
<dbReference type="EMBL" id="CM017615">
    <property type="protein sequence ID" value="TYI22466.1"/>
    <property type="molecule type" value="Genomic_DNA"/>
</dbReference>
<dbReference type="Proteomes" id="UP000322667">
    <property type="component" value="Chromosome A06"/>
</dbReference>
<dbReference type="AlphaFoldDB" id="A0A5D2Q244"/>
<protein>
    <submittedName>
        <fullName evidence="1">Uncharacterized protein</fullName>
    </submittedName>
</protein>
<evidence type="ECO:0000313" key="2">
    <source>
        <dbReference type="Proteomes" id="UP000322667"/>
    </source>
</evidence>
<accession>A0A5D2Q244</accession>
<name>A0A5D2Q244_GOSTO</name>
<reference evidence="1 2" key="1">
    <citation type="submission" date="2019-07" db="EMBL/GenBank/DDBJ databases">
        <title>WGS assembly of Gossypium tomentosum.</title>
        <authorList>
            <person name="Chen Z.J."/>
            <person name="Sreedasyam A."/>
            <person name="Ando A."/>
            <person name="Song Q."/>
            <person name="De L."/>
            <person name="Hulse-Kemp A."/>
            <person name="Ding M."/>
            <person name="Ye W."/>
            <person name="Kirkbride R."/>
            <person name="Jenkins J."/>
            <person name="Plott C."/>
            <person name="Lovell J."/>
            <person name="Lin Y.-M."/>
            <person name="Vaughn R."/>
            <person name="Liu B."/>
            <person name="Li W."/>
            <person name="Simpson S."/>
            <person name="Scheffler B."/>
            <person name="Saski C."/>
            <person name="Grover C."/>
            <person name="Hu G."/>
            <person name="Conover J."/>
            <person name="Carlson J."/>
            <person name="Shu S."/>
            <person name="Boston L."/>
            <person name="Williams M."/>
            <person name="Peterson D."/>
            <person name="Mcgee K."/>
            <person name="Jones D."/>
            <person name="Wendel J."/>
            <person name="Stelly D."/>
            <person name="Grimwood J."/>
            <person name="Schmutz J."/>
        </authorList>
    </citation>
    <scope>NUCLEOTIDE SEQUENCE [LARGE SCALE GENOMIC DNA]</scope>
    <source>
        <strain evidence="1">7179.01</strain>
    </source>
</reference>
<keyword evidence="2" id="KW-1185">Reference proteome</keyword>
<proteinExistence type="predicted"/>
<evidence type="ECO:0000313" key="1">
    <source>
        <dbReference type="EMBL" id="TYI22466.1"/>
    </source>
</evidence>
<gene>
    <name evidence="1" type="ORF">ES332_A06G105300v1</name>
</gene>
<organism evidence="1 2">
    <name type="scientific">Gossypium tomentosum</name>
    <name type="common">Hawaiian cotton</name>
    <name type="synonym">Gossypium sandvicense</name>
    <dbReference type="NCBI Taxonomy" id="34277"/>
    <lineage>
        <taxon>Eukaryota</taxon>
        <taxon>Viridiplantae</taxon>
        <taxon>Streptophyta</taxon>
        <taxon>Embryophyta</taxon>
        <taxon>Tracheophyta</taxon>
        <taxon>Spermatophyta</taxon>
        <taxon>Magnoliopsida</taxon>
        <taxon>eudicotyledons</taxon>
        <taxon>Gunneridae</taxon>
        <taxon>Pentapetalae</taxon>
        <taxon>rosids</taxon>
        <taxon>malvids</taxon>
        <taxon>Malvales</taxon>
        <taxon>Malvaceae</taxon>
        <taxon>Malvoideae</taxon>
        <taxon>Gossypium</taxon>
    </lineage>
</organism>